<dbReference type="SUPFAM" id="SSF53720">
    <property type="entry name" value="ALDH-like"/>
    <property type="match status" value="1"/>
</dbReference>
<organism evidence="7 8">
    <name type="scientific">Actinoplanes philippinensis</name>
    <dbReference type="NCBI Taxonomy" id="35752"/>
    <lineage>
        <taxon>Bacteria</taxon>
        <taxon>Bacillati</taxon>
        <taxon>Actinomycetota</taxon>
        <taxon>Actinomycetes</taxon>
        <taxon>Micromonosporales</taxon>
        <taxon>Micromonosporaceae</taxon>
        <taxon>Actinoplanes</taxon>
    </lineage>
</organism>
<dbReference type="PANTHER" id="PTHR42986">
    <property type="entry name" value="BENZALDEHYDE DEHYDROGENASE YFMT"/>
    <property type="match status" value="1"/>
</dbReference>
<name>A0A1I2EP19_9ACTN</name>
<feature type="domain" description="Aldehyde dehydrogenase" evidence="6">
    <location>
        <begin position="19"/>
        <end position="476"/>
    </location>
</feature>
<evidence type="ECO:0000256" key="5">
    <source>
        <dbReference type="RuleBase" id="RU003345"/>
    </source>
</evidence>
<keyword evidence="8" id="KW-1185">Reference proteome</keyword>
<dbReference type="RefSeq" id="WP_239144055.1">
    <property type="nucleotide sequence ID" value="NZ_BOMT01000096.1"/>
</dbReference>
<dbReference type="Proteomes" id="UP000199645">
    <property type="component" value="Unassembled WGS sequence"/>
</dbReference>
<accession>A0A1I2EP19</accession>
<sequence>MGLLDSVDWQGKIFKNGEWTTGRGGDYPIVEPATGAELGRMGLATAEDVAEAGASAAEAQKRWAALPHTARAAVLRKAGDLWQQHAAEISGWNVREVGAVPGMAGFALHVAAEECYEAASLPSRPHGELLPSEQPRLSMARRVPAGVVAVISPFNVPIILGIRSVAPALALGNAVVLKPDPRTAVTGGTLMARVFEEAGLPPGVLQVLPGGPDVGEALITDPYIRVISFTGSTPVGRRIGELAGRHLKRAHLELGGNSALLILDDADVDAAVNLAAWGSFFNQGQICMTTGRHLVADRLYDEFVQRLADKAGKLPVGDPATDQVALGPIIDARQRDKIHGLVTASAGQGATIAAGGTYEDLFYRPTVLADVPIAAPAFAEEIFGPVAPITRVSSVEDAVALASASEYGLSLGIVTRDVMRGLAVAEQIPTGIVHINDQTVNDEANAPFGGVRASGTGSRFGGAAANIEAFTETRWITMRGEPATYPF</sequence>
<gene>
    <name evidence="7" type="ORF">SAMN05421541_104620</name>
</gene>
<comment type="similarity">
    <text evidence="1 5">Belongs to the aldehyde dehydrogenase family.</text>
</comment>
<keyword evidence="3" id="KW-0520">NAD</keyword>
<dbReference type="Gene3D" id="3.40.309.10">
    <property type="entry name" value="Aldehyde Dehydrogenase, Chain A, domain 2"/>
    <property type="match status" value="1"/>
</dbReference>
<dbReference type="InterPro" id="IPR016162">
    <property type="entry name" value="Ald_DH_N"/>
</dbReference>
<protein>
    <submittedName>
        <fullName evidence="7">Benzaldehyde dehydrogenase (NAD)</fullName>
    </submittedName>
</protein>
<dbReference type="PROSITE" id="PS00687">
    <property type="entry name" value="ALDEHYDE_DEHYDR_GLU"/>
    <property type="match status" value="1"/>
</dbReference>
<evidence type="ECO:0000256" key="3">
    <source>
        <dbReference type="ARBA" id="ARBA00023027"/>
    </source>
</evidence>
<dbReference type="Gene3D" id="3.40.605.10">
    <property type="entry name" value="Aldehyde Dehydrogenase, Chain A, domain 1"/>
    <property type="match status" value="1"/>
</dbReference>
<dbReference type="InterPro" id="IPR015590">
    <property type="entry name" value="Aldehyde_DH_dom"/>
</dbReference>
<dbReference type="InterPro" id="IPR016163">
    <property type="entry name" value="Ald_DH_C"/>
</dbReference>
<proteinExistence type="inferred from homology"/>
<feature type="active site" evidence="4">
    <location>
        <position position="253"/>
    </location>
</feature>
<dbReference type="InterPro" id="IPR029510">
    <property type="entry name" value="Ald_DH_CS_GLU"/>
</dbReference>
<dbReference type="AlphaFoldDB" id="A0A1I2EP19"/>
<evidence type="ECO:0000259" key="6">
    <source>
        <dbReference type="Pfam" id="PF00171"/>
    </source>
</evidence>
<dbReference type="InterPro" id="IPR016161">
    <property type="entry name" value="Ald_DH/histidinol_DH"/>
</dbReference>
<dbReference type="GO" id="GO:0016620">
    <property type="term" value="F:oxidoreductase activity, acting on the aldehyde or oxo group of donors, NAD or NADP as acceptor"/>
    <property type="evidence" value="ECO:0007669"/>
    <property type="project" value="InterPro"/>
</dbReference>
<dbReference type="PANTHER" id="PTHR42986:SF1">
    <property type="entry name" value="BENZALDEHYDE DEHYDROGENASE YFMT"/>
    <property type="match status" value="1"/>
</dbReference>
<evidence type="ECO:0000313" key="8">
    <source>
        <dbReference type="Proteomes" id="UP000199645"/>
    </source>
</evidence>
<dbReference type="STRING" id="35752.SAMN05421541_104620"/>
<evidence type="ECO:0000256" key="1">
    <source>
        <dbReference type="ARBA" id="ARBA00009986"/>
    </source>
</evidence>
<dbReference type="EMBL" id="FONV01000004">
    <property type="protein sequence ID" value="SFE94569.1"/>
    <property type="molecule type" value="Genomic_DNA"/>
</dbReference>
<keyword evidence="2 5" id="KW-0560">Oxidoreductase</keyword>
<evidence type="ECO:0000256" key="4">
    <source>
        <dbReference type="PROSITE-ProRule" id="PRU10007"/>
    </source>
</evidence>
<dbReference type="CDD" id="cd07152">
    <property type="entry name" value="ALDH_BenzADH"/>
    <property type="match status" value="1"/>
</dbReference>
<evidence type="ECO:0000313" key="7">
    <source>
        <dbReference type="EMBL" id="SFE94569.1"/>
    </source>
</evidence>
<reference evidence="7 8" key="1">
    <citation type="submission" date="2016-10" db="EMBL/GenBank/DDBJ databases">
        <authorList>
            <person name="de Groot N.N."/>
        </authorList>
    </citation>
    <scope>NUCLEOTIDE SEQUENCE [LARGE SCALE GENOMIC DNA]</scope>
    <source>
        <strain evidence="7 8">DSM 43019</strain>
    </source>
</reference>
<evidence type="ECO:0000256" key="2">
    <source>
        <dbReference type="ARBA" id="ARBA00023002"/>
    </source>
</evidence>
<dbReference type="Pfam" id="PF00171">
    <property type="entry name" value="Aldedh"/>
    <property type="match status" value="1"/>
</dbReference>